<dbReference type="Pfam" id="PF01370">
    <property type="entry name" value="Epimerase"/>
    <property type="match status" value="1"/>
</dbReference>
<sequence>MKINTVCVLGGTGFVGSHLVARLIASGRRVKVITRRRERHRDLLVLPGVSLIEGDVNDPATLKRHFTGCDAVVNLIGILNEKGHDGSGFRRAHVDLSRHVAETCRATGVKRLLHMSALGADAGTGTSLYQRTKGEAESLVRTQSGDTKVTIFRPSVIFGPGDSFLNRFAGLLRIAPVLPLACPGARFAPVYVGDVVTRFVDSLEDAGTFGQRYDLCGPKVYTLKELVQYTARTLGLRRAIIGLPDWASRLQATVFEYVPGKPFSLDNYRSLQRDNVCPGGGTCPTSLESVAPRYLGRNNRESRIQRLRNTAGRA</sequence>
<dbReference type="EMBL" id="CP001339">
    <property type="protein sequence ID" value="ACL71430.1"/>
    <property type="molecule type" value="Genomic_DNA"/>
</dbReference>
<dbReference type="OrthoDB" id="9776313at2"/>
<proteinExistence type="predicted"/>
<dbReference type="eggNOG" id="COG0702">
    <property type="taxonomic scope" value="Bacteria"/>
</dbReference>
<dbReference type="SUPFAM" id="SSF51735">
    <property type="entry name" value="NAD(P)-binding Rossmann-fold domains"/>
    <property type="match status" value="1"/>
</dbReference>
<dbReference type="InterPro" id="IPR001509">
    <property type="entry name" value="Epimerase_deHydtase"/>
</dbReference>
<dbReference type="GO" id="GO:0044877">
    <property type="term" value="F:protein-containing complex binding"/>
    <property type="evidence" value="ECO:0007669"/>
    <property type="project" value="TreeGrafter"/>
</dbReference>
<feature type="domain" description="NAD-dependent epimerase/dehydratase" evidence="1">
    <location>
        <begin position="6"/>
        <end position="201"/>
    </location>
</feature>
<dbReference type="RefSeq" id="WP_012636919.1">
    <property type="nucleotide sequence ID" value="NC_011901.1"/>
</dbReference>
<organism evidence="2 3">
    <name type="scientific">Thioalkalivibrio sulfidiphilus (strain HL-EbGR7)</name>
    <dbReference type="NCBI Taxonomy" id="396588"/>
    <lineage>
        <taxon>Bacteria</taxon>
        <taxon>Pseudomonadati</taxon>
        <taxon>Pseudomonadota</taxon>
        <taxon>Gammaproteobacteria</taxon>
        <taxon>Chromatiales</taxon>
        <taxon>Ectothiorhodospiraceae</taxon>
        <taxon>Thioalkalivibrio</taxon>
    </lineage>
</organism>
<dbReference type="Gene3D" id="3.40.50.720">
    <property type="entry name" value="NAD(P)-binding Rossmann-like Domain"/>
    <property type="match status" value="1"/>
</dbReference>
<dbReference type="InterPro" id="IPR036291">
    <property type="entry name" value="NAD(P)-bd_dom_sf"/>
</dbReference>
<reference evidence="2 3" key="1">
    <citation type="journal article" date="2011" name="Stand. Genomic Sci.">
        <title>Complete genome sequence of 'Thioalkalivibrio sulfidophilus' HL-EbGr7.</title>
        <authorList>
            <person name="Muyzer G."/>
            <person name="Sorokin D.Y."/>
            <person name="Mavromatis K."/>
            <person name="Lapidus A."/>
            <person name="Clum A."/>
            <person name="Ivanova N."/>
            <person name="Pati A."/>
            <person name="d'Haeseleer P."/>
            <person name="Woyke T."/>
            <person name="Kyrpides N.C."/>
        </authorList>
    </citation>
    <scope>NUCLEOTIDE SEQUENCE [LARGE SCALE GENOMIC DNA]</scope>
    <source>
        <strain evidence="2 3">HL-EbGR7</strain>
    </source>
</reference>
<evidence type="ECO:0000313" key="3">
    <source>
        <dbReference type="Proteomes" id="UP000002383"/>
    </source>
</evidence>
<name>B8GUR9_THISH</name>
<evidence type="ECO:0000259" key="1">
    <source>
        <dbReference type="Pfam" id="PF01370"/>
    </source>
</evidence>
<dbReference type="CDD" id="cd05271">
    <property type="entry name" value="NDUFA9_like_SDR_a"/>
    <property type="match status" value="1"/>
</dbReference>
<dbReference type="InterPro" id="IPR051207">
    <property type="entry name" value="ComplexI_NDUFA9_subunit"/>
</dbReference>
<dbReference type="Proteomes" id="UP000002383">
    <property type="component" value="Chromosome"/>
</dbReference>
<dbReference type="PANTHER" id="PTHR12126">
    <property type="entry name" value="NADH-UBIQUINONE OXIDOREDUCTASE 39 KDA SUBUNIT-RELATED"/>
    <property type="match status" value="1"/>
</dbReference>
<keyword evidence="3" id="KW-1185">Reference proteome</keyword>
<dbReference type="PANTHER" id="PTHR12126:SF11">
    <property type="entry name" value="NADH DEHYDROGENASE [UBIQUINONE] 1 ALPHA SUBCOMPLEX SUBUNIT 9, MITOCHONDRIAL"/>
    <property type="match status" value="1"/>
</dbReference>
<gene>
    <name evidence="2" type="ordered locus">Tgr7_0332</name>
</gene>
<evidence type="ECO:0000313" key="2">
    <source>
        <dbReference type="EMBL" id="ACL71430.1"/>
    </source>
</evidence>
<accession>B8GUR9</accession>
<dbReference type="STRING" id="396588.Tgr7_0332"/>
<dbReference type="KEGG" id="tgr:Tgr7_0332"/>
<dbReference type="AlphaFoldDB" id="B8GUR9"/>
<dbReference type="HOGENOM" id="CLU_007383_6_5_6"/>
<protein>
    <submittedName>
        <fullName evidence="2">NAD-dependent epimerase/dehydratase</fullName>
    </submittedName>
</protein>